<sequence>MIANYHTHTWRCMHASGTEREYVEKAIEGGLKILGFSDHTPMPYSGGYVSNVKMRPDQLEDYVDTILKLKDEYKDDIEIHIGLEVEYYPKYFKALLKMTGQYPIEYFLLAQHYLGNEVNDFYCGAPTDSQERLARYCGQSKEALETGCFTYFAHPDLINFTGDRAVYGRWMRQLCHCANDLDIPLEINFLGIGDKRNYPNPEFWSIAGEVGNKVIFGSDAHLPDRVWNPQALSFAEELVNKYHLKLVDRACLRAPKEPQTCD</sequence>
<dbReference type="GO" id="GO:0000105">
    <property type="term" value="P:L-histidine biosynthetic process"/>
    <property type="evidence" value="ECO:0007669"/>
    <property type="project" value="UniProtKB-UniRule"/>
</dbReference>
<dbReference type="EMBL" id="ADLK01000009">
    <property type="protein sequence ID" value="KMW22474.1"/>
    <property type="molecule type" value="Genomic_DNA"/>
</dbReference>
<evidence type="ECO:0000256" key="7">
    <source>
        <dbReference type="ARBA" id="ARBA00049158"/>
    </source>
</evidence>
<evidence type="ECO:0000256" key="2">
    <source>
        <dbReference type="ARBA" id="ARBA00009152"/>
    </source>
</evidence>
<dbReference type="InterPro" id="IPR004013">
    <property type="entry name" value="PHP_dom"/>
</dbReference>
<feature type="domain" description="PHP" evidence="9">
    <location>
        <begin position="5"/>
        <end position="188"/>
    </location>
</feature>
<evidence type="ECO:0000256" key="8">
    <source>
        <dbReference type="RuleBase" id="RU366003"/>
    </source>
</evidence>
<protein>
    <recommendedName>
        <fullName evidence="3 8">Histidinol-phosphatase</fullName>
        <shortName evidence="8">HolPase</shortName>
        <ecNumber evidence="3 8">3.1.3.15</ecNumber>
    </recommendedName>
</protein>
<dbReference type="EC" id="3.1.3.15" evidence="3 8"/>
<gene>
    <name evidence="10" type="ORF">HMPREF9470_01353</name>
</gene>
<dbReference type="InterPro" id="IPR016195">
    <property type="entry name" value="Pol/histidinol_Pase-like"/>
</dbReference>
<accession>A0A0J9CDH2</accession>
<keyword evidence="6 8" id="KW-0368">Histidine biosynthesis</keyword>
<comment type="catalytic activity">
    <reaction evidence="7 8">
        <text>L-histidinol phosphate + H2O = L-histidinol + phosphate</text>
        <dbReference type="Rhea" id="RHEA:14465"/>
        <dbReference type="ChEBI" id="CHEBI:15377"/>
        <dbReference type="ChEBI" id="CHEBI:43474"/>
        <dbReference type="ChEBI" id="CHEBI:57699"/>
        <dbReference type="ChEBI" id="CHEBI:57980"/>
        <dbReference type="EC" id="3.1.3.15"/>
    </reaction>
</comment>
<dbReference type="GO" id="GO:0004401">
    <property type="term" value="F:histidinol-phosphatase activity"/>
    <property type="evidence" value="ECO:0007669"/>
    <property type="project" value="UniProtKB-UniRule"/>
</dbReference>
<evidence type="ECO:0000256" key="5">
    <source>
        <dbReference type="ARBA" id="ARBA00022801"/>
    </source>
</evidence>
<dbReference type="PANTHER" id="PTHR21039">
    <property type="entry name" value="HISTIDINOL PHOSPHATASE-RELATED"/>
    <property type="match status" value="1"/>
</dbReference>
<dbReference type="CDD" id="cd12110">
    <property type="entry name" value="PHP_HisPPase_Hisj_like"/>
    <property type="match status" value="1"/>
</dbReference>
<keyword evidence="4 8" id="KW-0028">Amino-acid biosynthesis</keyword>
<dbReference type="Proteomes" id="UP000037392">
    <property type="component" value="Unassembled WGS sequence"/>
</dbReference>
<dbReference type="NCBIfam" id="TIGR01856">
    <property type="entry name" value="hisJ_fam"/>
    <property type="match status" value="1"/>
</dbReference>
<dbReference type="Pfam" id="PF02811">
    <property type="entry name" value="PHP"/>
    <property type="match status" value="1"/>
</dbReference>
<evidence type="ECO:0000256" key="3">
    <source>
        <dbReference type="ARBA" id="ARBA00013085"/>
    </source>
</evidence>
<dbReference type="PANTHER" id="PTHR21039:SF0">
    <property type="entry name" value="HISTIDINOL-PHOSPHATASE"/>
    <property type="match status" value="1"/>
</dbReference>
<evidence type="ECO:0000256" key="4">
    <source>
        <dbReference type="ARBA" id="ARBA00022605"/>
    </source>
</evidence>
<evidence type="ECO:0000256" key="6">
    <source>
        <dbReference type="ARBA" id="ARBA00023102"/>
    </source>
</evidence>
<dbReference type="GeneID" id="93165783"/>
<dbReference type="UniPathway" id="UPA00031">
    <property type="reaction ID" value="UER00013"/>
</dbReference>
<reference evidence="10 11" key="1">
    <citation type="submission" date="2011-04" db="EMBL/GenBank/DDBJ databases">
        <title>The Genome Sequence of Clostridium citroniae WAL-19142.</title>
        <authorList>
            <consortium name="The Broad Institute Genome Sequencing Platform"/>
            <person name="Earl A."/>
            <person name="Ward D."/>
            <person name="Feldgarden M."/>
            <person name="Gevers D."/>
            <person name="Warren Y.A."/>
            <person name="Tyrrell K.L."/>
            <person name="Citron D.M."/>
            <person name="Goldstein E.J."/>
            <person name="Daigneault M."/>
            <person name="Allen-Vercoe E."/>
            <person name="Young S.K."/>
            <person name="Zeng Q."/>
            <person name="Gargeya S."/>
            <person name="Fitzgerald M."/>
            <person name="Haas B."/>
            <person name="Abouelleil A."/>
            <person name="Alvarado L."/>
            <person name="Arachchi H.M."/>
            <person name="Berlin A."/>
            <person name="Brown A."/>
            <person name="Chapman S.B."/>
            <person name="Chen Z."/>
            <person name="Dunbar C."/>
            <person name="Freedman E."/>
            <person name="Gearin G."/>
            <person name="Gellesch M."/>
            <person name="Goldberg J."/>
            <person name="Griggs A."/>
            <person name="Gujja S."/>
            <person name="Heilman E.R."/>
            <person name="Heiman D."/>
            <person name="Howarth C."/>
            <person name="Larson L."/>
            <person name="Lui A."/>
            <person name="MacDonald P.J."/>
            <person name="Mehta T."/>
            <person name="Montmayeur A."/>
            <person name="Murphy C."/>
            <person name="Neiman D."/>
            <person name="Pearson M."/>
            <person name="Priest M."/>
            <person name="Roberts A."/>
            <person name="Saif S."/>
            <person name="Shea T."/>
            <person name="Shenoy N."/>
            <person name="Sisk P."/>
            <person name="Stolte C."/>
            <person name="Sykes S."/>
            <person name="White J."/>
            <person name="Yandava C."/>
            <person name="Wortman J."/>
            <person name="Nusbaum C."/>
            <person name="Birren B."/>
        </authorList>
    </citation>
    <scope>NUCLEOTIDE SEQUENCE [LARGE SCALE GENOMIC DNA]</scope>
    <source>
        <strain evidence="10 11">WAL-19142</strain>
    </source>
</reference>
<evidence type="ECO:0000313" key="10">
    <source>
        <dbReference type="EMBL" id="KMW22474.1"/>
    </source>
</evidence>
<dbReference type="Gene3D" id="3.20.20.140">
    <property type="entry name" value="Metal-dependent hydrolases"/>
    <property type="match status" value="1"/>
</dbReference>
<dbReference type="RefSeq" id="WP_007862984.1">
    <property type="nucleotide sequence ID" value="NZ_KQ235876.1"/>
</dbReference>
<name>A0A0J9CDH2_9FIRM</name>
<evidence type="ECO:0000313" key="11">
    <source>
        <dbReference type="Proteomes" id="UP000037392"/>
    </source>
</evidence>
<dbReference type="SUPFAM" id="SSF89550">
    <property type="entry name" value="PHP domain-like"/>
    <property type="match status" value="1"/>
</dbReference>
<dbReference type="AlphaFoldDB" id="A0A0J9CDH2"/>
<comment type="similarity">
    <text evidence="2 8">Belongs to the PHP hydrolase family. HisK subfamily.</text>
</comment>
<dbReference type="GO" id="GO:0005737">
    <property type="term" value="C:cytoplasm"/>
    <property type="evidence" value="ECO:0007669"/>
    <property type="project" value="TreeGrafter"/>
</dbReference>
<comment type="caution">
    <text evidence="10">The sequence shown here is derived from an EMBL/GenBank/DDBJ whole genome shotgun (WGS) entry which is preliminary data.</text>
</comment>
<keyword evidence="5 8" id="KW-0378">Hydrolase</keyword>
<dbReference type="PATRIC" id="fig|742734.4.peg.1450"/>
<proteinExistence type="inferred from homology"/>
<dbReference type="OrthoDB" id="9775255at2"/>
<comment type="pathway">
    <text evidence="1 8">Amino-acid biosynthesis; L-histidine biosynthesis; L-histidine from 5-phospho-alpha-D-ribose 1-diphosphate: step 8/9.</text>
</comment>
<dbReference type="InterPro" id="IPR010140">
    <property type="entry name" value="Histidinol_P_phosphatase_HisJ"/>
</dbReference>
<evidence type="ECO:0000256" key="1">
    <source>
        <dbReference type="ARBA" id="ARBA00004970"/>
    </source>
</evidence>
<organism evidence="10 11">
    <name type="scientific">[Clostridium] citroniae WAL-19142</name>
    <dbReference type="NCBI Taxonomy" id="742734"/>
    <lineage>
        <taxon>Bacteria</taxon>
        <taxon>Bacillati</taxon>
        <taxon>Bacillota</taxon>
        <taxon>Clostridia</taxon>
        <taxon>Lachnospirales</taxon>
        <taxon>Lachnospiraceae</taxon>
        <taxon>Enterocloster</taxon>
    </lineage>
</organism>
<evidence type="ECO:0000259" key="9">
    <source>
        <dbReference type="Pfam" id="PF02811"/>
    </source>
</evidence>